<evidence type="ECO:0000256" key="2">
    <source>
        <dbReference type="ARBA" id="ARBA00008936"/>
    </source>
</evidence>
<dbReference type="FunFam" id="2.40.30.20:FF:000001">
    <property type="entry name" value="ATP synthase subunit alpha"/>
    <property type="match status" value="1"/>
</dbReference>
<dbReference type="InterPro" id="IPR036121">
    <property type="entry name" value="ATPase_F1/V1/A1_a/bsu_N_sf"/>
</dbReference>
<dbReference type="Gene3D" id="3.40.50.300">
    <property type="entry name" value="P-loop containing nucleotide triphosphate hydrolases"/>
    <property type="match status" value="1"/>
</dbReference>
<keyword evidence="9 12" id="KW-0472">Membrane</keyword>
<dbReference type="SMR" id="A0A2A2ZWW1"/>
<feature type="binding site" evidence="12">
    <location>
        <begin position="172"/>
        <end position="179"/>
    </location>
    <ligand>
        <name>ATP</name>
        <dbReference type="ChEBI" id="CHEBI:30616"/>
    </ligand>
</feature>
<dbReference type="SUPFAM" id="SSF50615">
    <property type="entry name" value="N-terminal domain of alpha and beta subunits of F1 ATP synthase"/>
    <property type="match status" value="1"/>
</dbReference>
<dbReference type="InterPro" id="IPR027417">
    <property type="entry name" value="P-loop_NTPase"/>
</dbReference>
<dbReference type="GeneID" id="75269287"/>
<evidence type="ECO:0000256" key="8">
    <source>
        <dbReference type="ARBA" id="ARBA00023065"/>
    </source>
</evidence>
<dbReference type="Pfam" id="PF00006">
    <property type="entry name" value="ATP-synt_ab"/>
    <property type="match status" value="1"/>
</dbReference>
<dbReference type="CDD" id="cd18113">
    <property type="entry name" value="ATP-synt_F1_alpha_C"/>
    <property type="match status" value="1"/>
</dbReference>
<organism evidence="14 15">
    <name type="scientific">Mycobacterium avium</name>
    <dbReference type="NCBI Taxonomy" id="1764"/>
    <lineage>
        <taxon>Bacteria</taxon>
        <taxon>Bacillati</taxon>
        <taxon>Actinomycetota</taxon>
        <taxon>Actinomycetes</taxon>
        <taxon>Mycobacteriales</taxon>
        <taxon>Mycobacteriaceae</taxon>
        <taxon>Mycobacterium</taxon>
        <taxon>Mycobacterium avium complex (MAC)</taxon>
    </lineage>
</organism>
<keyword evidence="7 12" id="KW-1278">Translocase</keyword>
<dbReference type="AlphaFoldDB" id="A0A2A2ZWW1"/>
<accession>A0A2A2ZWW1</accession>
<dbReference type="FunFam" id="1.20.150.20:FF:000001">
    <property type="entry name" value="ATP synthase subunit alpha"/>
    <property type="match status" value="1"/>
</dbReference>
<keyword evidence="6 12" id="KW-0067">ATP-binding</keyword>
<evidence type="ECO:0000313" key="14">
    <source>
        <dbReference type="EMBL" id="PBA27313.1"/>
    </source>
</evidence>
<dbReference type="Pfam" id="PF02874">
    <property type="entry name" value="ATP-synt_ab_N"/>
    <property type="match status" value="1"/>
</dbReference>
<dbReference type="InterPro" id="IPR038376">
    <property type="entry name" value="ATP_synth_asu_C_sf"/>
</dbReference>
<keyword evidence="12" id="KW-0375">Hydrogen ion transport</keyword>
<comment type="catalytic activity">
    <reaction evidence="12">
        <text>ATP + H2O + 4 H(+)(in) = ADP + phosphate + 5 H(+)(out)</text>
        <dbReference type="Rhea" id="RHEA:57720"/>
        <dbReference type="ChEBI" id="CHEBI:15377"/>
        <dbReference type="ChEBI" id="CHEBI:15378"/>
        <dbReference type="ChEBI" id="CHEBI:30616"/>
        <dbReference type="ChEBI" id="CHEBI:43474"/>
        <dbReference type="ChEBI" id="CHEBI:456216"/>
        <dbReference type="EC" id="7.1.2.2"/>
    </reaction>
</comment>
<dbReference type="GO" id="GO:0005524">
    <property type="term" value="F:ATP binding"/>
    <property type="evidence" value="ECO:0007669"/>
    <property type="project" value="UniProtKB-UniRule"/>
</dbReference>
<dbReference type="RefSeq" id="WP_003877295.1">
    <property type="nucleotide sequence ID" value="NZ_CABMGM010000125.1"/>
</dbReference>
<comment type="caution">
    <text evidence="14">The sequence shown here is derived from an EMBL/GenBank/DDBJ whole genome shotgun (WGS) entry which is preliminary data.</text>
</comment>
<evidence type="ECO:0000256" key="11">
    <source>
        <dbReference type="ARBA" id="ARBA00023310"/>
    </source>
</evidence>
<feature type="site" description="Required for activity" evidence="12">
    <location>
        <position position="373"/>
    </location>
</feature>
<evidence type="ECO:0000256" key="6">
    <source>
        <dbReference type="ARBA" id="ARBA00022840"/>
    </source>
</evidence>
<dbReference type="PIRSF" id="PIRSF039088">
    <property type="entry name" value="F_ATPase_subunit_alpha"/>
    <property type="match status" value="1"/>
</dbReference>
<keyword evidence="10 12" id="KW-0139">CF(1)</keyword>
<comment type="similarity">
    <text evidence="2 12">Belongs to the ATPase alpha/beta chains family.</text>
</comment>
<dbReference type="PROSITE" id="PS00152">
    <property type="entry name" value="ATPASE_ALPHA_BETA"/>
    <property type="match status" value="1"/>
</dbReference>
<evidence type="ECO:0000313" key="15">
    <source>
        <dbReference type="Proteomes" id="UP000217768"/>
    </source>
</evidence>
<dbReference type="Gene3D" id="1.20.150.20">
    <property type="entry name" value="ATP synthase alpha/beta chain, C-terminal domain"/>
    <property type="match status" value="1"/>
</dbReference>
<feature type="compositionally biased region" description="Basic and acidic residues" evidence="13">
    <location>
        <begin position="535"/>
        <end position="554"/>
    </location>
</feature>
<dbReference type="InterPro" id="IPR000194">
    <property type="entry name" value="ATPase_F1/V1/A1_a/bsu_nucl-bd"/>
</dbReference>
<dbReference type="GO" id="GO:0043531">
    <property type="term" value="F:ADP binding"/>
    <property type="evidence" value="ECO:0007669"/>
    <property type="project" value="TreeGrafter"/>
</dbReference>
<dbReference type="InterPro" id="IPR000793">
    <property type="entry name" value="ATP_synth_asu_C"/>
</dbReference>
<dbReference type="InterPro" id="IPR004100">
    <property type="entry name" value="ATPase_F1/V1/A1_a/bsu_N"/>
</dbReference>
<dbReference type="GO" id="GO:0005886">
    <property type="term" value="C:plasma membrane"/>
    <property type="evidence" value="ECO:0007669"/>
    <property type="project" value="UniProtKB-SubCell"/>
</dbReference>
<dbReference type="CDD" id="cd01132">
    <property type="entry name" value="F1-ATPase_alpha_CD"/>
    <property type="match status" value="1"/>
</dbReference>
<protein>
    <recommendedName>
        <fullName evidence="12">ATP synthase subunit alpha</fullName>
        <ecNumber evidence="12">7.1.2.2</ecNumber>
    </recommendedName>
    <alternativeName>
        <fullName evidence="12">ATP synthase F1 sector subunit alpha</fullName>
    </alternativeName>
    <alternativeName>
        <fullName evidence="12">F-ATPase subunit alpha</fullName>
    </alternativeName>
</protein>
<keyword evidence="8 12" id="KW-0406">Ion transport</keyword>
<comment type="function">
    <text evidence="12">Produces ATP from ADP in the presence of a proton gradient across the membrane. The alpha chain is a regulatory subunit.</text>
</comment>
<evidence type="ECO:0000256" key="1">
    <source>
        <dbReference type="ARBA" id="ARBA00004170"/>
    </source>
</evidence>
<keyword evidence="5 12" id="KW-0547">Nucleotide-binding</keyword>
<dbReference type="PANTHER" id="PTHR48082:SF2">
    <property type="entry name" value="ATP SYNTHASE SUBUNIT ALPHA, MITOCHONDRIAL"/>
    <property type="match status" value="1"/>
</dbReference>
<dbReference type="InterPro" id="IPR033732">
    <property type="entry name" value="ATP_synth_F1_a_nt-bd_dom"/>
</dbReference>
<evidence type="ECO:0000256" key="9">
    <source>
        <dbReference type="ARBA" id="ARBA00023136"/>
    </source>
</evidence>
<keyword evidence="11 12" id="KW-0066">ATP synthesis</keyword>
<dbReference type="Proteomes" id="UP000217768">
    <property type="component" value="Unassembled WGS sequence"/>
</dbReference>
<evidence type="ECO:0000256" key="13">
    <source>
        <dbReference type="SAM" id="MobiDB-lite"/>
    </source>
</evidence>
<keyword evidence="4 12" id="KW-1003">Cell membrane</keyword>
<name>A0A2A2ZWW1_MYCAV</name>
<dbReference type="Pfam" id="PF00306">
    <property type="entry name" value="ATP-synt_ab_C"/>
    <property type="match status" value="1"/>
</dbReference>
<dbReference type="NCBIfam" id="NF009884">
    <property type="entry name" value="PRK13343.1"/>
    <property type="match status" value="1"/>
</dbReference>
<dbReference type="NCBIfam" id="TIGR00962">
    <property type="entry name" value="atpA"/>
    <property type="match status" value="1"/>
</dbReference>
<evidence type="ECO:0000256" key="10">
    <source>
        <dbReference type="ARBA" id="ARBA00023196"/>
    </source>
</evidence>
<dbReference type="GO" id="GO:0045259">
    <property type="term" value="C:proton-transporting ATP synthase complex"/>
    <property type="evidence" value="ECO:0007669"/>
    <property type="project" value="UniProtKB-KW"/>
</dbReference>
<dbReference type="Gene3D" id="2.40.30.20">
    <property type="match status" value="1"/>
</dbReference>
<dbReference type="GO" id="GO:0046933">
    <property type="term" value="F:proton-transporting ATP synthase activity, rotational mechanism"/>
    <property type="evidence" value="ECO:0007669"/>
    <property type="project" value="UniProtKB-UniRule"/>
</dbReference>
<gene>
    <name evidence="12 14" type="primary">atpA</name>
    <name evidence="14" type="ORF">CKJ66_08565</name>
</gene>
<comment type="subcellular location">
    <subcellularLocation>
        <location evidence="12">Cell membrane</location>
        <topology evidence="12">Peripheral membrane protein</topology>
    </subcellularLocation>
    <subcellularLocation>
        <location evidence="1">Membrane</location>
        <topology evidence="1">Peripheral membrane protein</topology>
    </subcellularLocation>
</comment>
<dbReference type="InterPro" id="IPR005294">
    <property type="entry name" value="ATP_synth_F1_asu"/>
</dbReference>
<reference evidence="14 15" key="1">
    <citation type="submission" date="2017-08" db="EMBL/GenBank/DDBJ databases">
        <title>Phylogenetic analysis of Mycobacterium avium complex whole genomes.</title>
        <authorList>
            <person name="Caverly L.J."/>
            <person name="Spilker T."/>
            <person name="Lipuma J."/>
        </authorList>
    </citation>
    <scope>NUCLEOTIDE SEQUENCE [LARGE SCALE GENOMIC DNA]</scope>
    <source>
        <strain evidence="14 15">FLAC0165</strain>
    </source>
</reference>
<dbReference type="FunFam" id="3.40.50.300:FF:000002">
    <property type="entry name" value="ATP synthase subunit alpha"/>
    <property type="match status" value="1"/>
</dbReference>
<evidence type="ECO:0000256" key="4">
    <source>
        <dbReference type="ARBA" id="ARBA00022475"/>
    </source>
</evidence>
<evidence type="ECO:0000256" key="3">
    <source>
        <dbReference type="ARBA" id="ARBA00022448"/>
    </source>
</evidence>
<dbReference type="InterPro" id="IPR020003">
    <property type="entry name" value="ATPase_a/bsu_AS"/>
</dbReference>
<dbReference type="EMBL" id="NSFD01000010">
    <property type="protein sequence ID" value="PBA27313.1"/>
    <property type="molecule type" value="Genomic_DNA"/>
</dbReference>
<feature type="region of interest" description="Disordered" evidence="13">
    <location>
        <begin position="528"/>
        <end position="554"/>
    </location>
</feature>
<evidence type="ECO:0000256" key="12">
    <source>
        <dbReference type="HAMAP-Rule" id="MF_01346"/>
    </source>
</evidence>
<dbReference type="SUPFAM" id="SSF52540">
    <property type="entry name" value="P-loop containing nucleoside triphosphate hydrolases"/>
    <property type="match status" value="1"/>
</dbReference>
<proteinExistence type="inferred from homology"/>
<keyword evidence="3 12" id="KW-0813">Transport</keyword>
<sequence length="554" mass="59993">MAELTISADDIQSAIEEYVGSFTSDTSREEVGTVVDAGDGIAHVEGLPSVMTQELLEFPGGVLGVALNLDEHSVGAVILGDFEKIEEGQQVKRTGEVLSVPVGDAFLGRVVNPLGQPIDGQGDIETDIRRALEIQAPSVVQRQSVKEPLQTGIKAIDAMTPIGRGQRQLIIGDRKTGKTAVCVDTILNQRQNWESGDEKKQVRCVYVAIGQKGTTIASVRRALEEGGAMDYTTIVAAPASDSAGFKWLAPYTGSAIAQHWMYDGKHVLIVFDDLSKQAEAYRAISLLLRRPPGREAYPGDVFYLHSRLLERCAKLSDELGGGSMTGLPIIETKANDISAYIPTNVISITDGQCFLESDLFNQGVRPAINVGVSVSRVGGAAQIKAMKEVAGSLRLDLSQFRELEAFAAFASDLDATSKAQLDRGARLVELLKQPQYQPMPVEEQVVSIFLGTGGHLDSVPVEDVRRFETELLDHMRASEDKILAGIRDTQKLSDEAAEELEKVINNFKKGFAATGGASVVPDEHVEALDEEELEKESVKVKKPAPEKKAKKEQK</sequence>
<dbReference type="SUPFAM" id="SSF47917">
    <property type="entry name" value="C-terminal domain of alpha and beta subunits of F1 ATP synthase"/>
    <property type="match status" value="1"/>
</dbReference>
<dbReference type="HAMAP" id="MF_01346">
    <property type="entry name" value="ATP_synth_alpha_bact"/>
    <property type="match status" value="1"/>
</dbReference>
<dbReference type="EC" id="7.1.2.2" evidence="12"/>
<dbReference type="PANTHER" id="PTHR48082">
    <property type="entry name" value="ATP SYNTHASE SUBUNIT ALPHA, MITOCHONDRIAL"/>
    <property type="match status" value="1"/>
</dbReference>
<dbReference type="OrthoDB" id="9803053at2"/>
<evidence type="ECO:0000256" key="7">
    <source>
        <dbReference type="ARBA" id="ARBA00022967"/>
    </source>
</evidence>
<dbReference type="OMA" id="INQRDNW"/>
<dbReference type="CDD" id="cd18116">
    <property type="entry name" value="ATP-synt_F1_alpha_N"/>
    <property type="match status" value="1"/>
</dbReference>
<dbReference type="InterPro" id="IPR023366">
    <property type="entry name" value="ATP_synth_asu-like_sf"/>
</dbReference>
<evidence type="ECO:0000256" key="5">
    <source>
        <dbReference type="ARBA" id="ARBA00022741"/>
    </source>
</evidence>